<dbReference type="Gene3D" id="3.40.50.720">
    <property type="entry name" value="NAD(P)-binding Rossmann-like Domain"/>
    <property type="match status" value="1"/>
</dbReference>
<evidence type="ECO:0000259" key="2">
    <source>
        <dbReference type="SMART" id="SM00829"/>
    </source>
</evidence>
<dbReference type="Pfam" id="PF08240">
    <property type="entry name" value="ADH_N"/>
    <property type="match status" value="1"/>
</dbReference>
<dbReference type="InterPro" id="IPR011032">
    <property type="entry name" value="GroES-like_sf"/>
</dbReference>
<dbReference type="InterPro" id="IPR036291">
    <property type="entry name" value="NAD(P)-bd_dom_sf"/>
</dbReference>
<evidence type="ECO:0000313" key="3">
    <source>
        <dbReference type="EMBL" id="SDZ50381.1"/>
    </source>
</evidence>
<sequence>MRAITVTRREDGNETRIGHLPDPSPAAGQIRIRMVGAAVNAADLRIIDDPGQGPLGLGLDVAGIVDLAAPDVGDLVVGTPVAALTFPFAAHAVAGTAAEYVIVPAADAAPVPEGIDLLDAATVPLNSLTADQLLAHLGPPRGRSLLVTGAAGGLGGYAVALAALAGWKVTGLARASDAAFLTRAGAAETITSLADAADFDAVLDAALLGAAAMRTVRHHGHYEGVVPGLEPQPERGITVMSGVVAPDGRRLRDLLALTANGTLEARRAGTTSLENAAPAFQSLRDGGQRGRWVLTP</sequence>
<dbReference type="RefSeq" id="WP_090799792.1">
    <property type="nucleotide sequence ID" value="NZ_BOND01000001.1"/>
</dbReference>
<dbReference type="SUPFAM" id="SSF51735">
    <property type="entry name" value="NAD(P)-binding Rossmann-fold domains"/>
    <property type="match status" value="1"/>
</dbReference>
<dbReference type="InterPro" id="IPR020843">
    <property type="entry name" value="ER"/>
</dbReference>
<dbReference type="Pfam" id="PF13602">
    <property type="entry name" value="ADH_zinc_N_2"/>
    <property type="match status" value="1"/>
</dbReference>
<accession>A0A1H3TKP6</accession>
<evidence type="ECO:0000256" key="1">
    <source>
        <dbReference type="SAM" id="MobiDB-lite"/>
    </source>
</evidence>
<dbReference type="Proteomes" id="UP000199632">
    <property type="component" value="Unassembled WGS sequence"/>
</dbReference>
<proteinExistence type="predicted"/>
<dbReference type="SUPFAM" id="SSF50129">
    <property type="entry name" value="GroES-like"/>
    <property type="match status" value="1"/>
</dbReference>
<dbReference type="SMART" id="SM00829">
    <property type="entry name" value="PKS_ER"/>
    <property type="match status" value="1"/>
</dbReference>
<feature type="region of interest" description="Disordered" evidence="1">
    <location>
        <begin position="1"/>
        <end position="25"/>
    </location>
</feature>
<dbReference type="PANTHER" id="PTHR43482:SF1">
    <property type="entry name" value="PROTEIN AST1-RELATED"/>
    <property type="match status" value="1"/>
</dbReference>
<dbReference type="AlphaFoldDB" id="A0A1H3TKP6"/>
<dbReference type="OrthoDB" id="9801186at2"/>
<reference evidence="4" key="1">
    <citation type="submission" date="2016-10" db="EMBL/GenBank/DDBJ databases">
        <authorList>
            <person name="Varghese N."/>
            <person name="Submissions S."/>
        </authorList>
    </citation>
    <scope>NUCLEOTIDE SEQUENCE [LARGE SCALE GENOMIC DNA]</scope>
    <source>
        <strain evidence="4">DSM 44718</strain>
    </source>
</reference>
<dbReference type="PANTHER" id="PTHR43482">
    <property type="entry name" value="PROTEIN AST1-RELATED"/>
    <property type="match status" value="1"/>
</dbReference>
<evidence type="ECO:0000313" key="4">
    <source>
        <dbReference type="Proteomes" id="UP000199632"/>
    </source>
</evidence>
<organism evidence="3 4">
    <name type="scientific">Asanoa ishikariensis</name>
    <dbReference type="NCBI Taxonomy" id="137265"/>
    <lineage>
        <taxon>Bacteria</taxon>
        <taxon>Bacillati</taxon>
        <taxon>Actinomycetota</taxon>
        <taxon>Actinomycetes</taxon>
        <taxon>Micromonosporales</taxon>
        <taxon>Micromonosporaceae</taxon>
        <taxon>Asanoa</taxon>
    </lineage>
</organism>
<dbReference type="InterPro" id="IPR052585">
    <property type="entry name" value="Lipid_raft_assoc_Zn_ADH"/>
</dbReference>
<name>A0A1H3TKP6_9ACTN</name>
<dbReference type="GO" id="GO:0016491">
    <property type="term" value="F:oxidoreductase activity"/>
    <property type="evidence" value="ECO:0007669"/>
    <property type="project" value="InterPro"/>
</dbReference>
<feature type="domain" description="Enoyl reductase (ER)" evidence="2">
    <location>
        <begin position="12"/>
        <end position="294"/>
    </location>
</feature>
<feature type="compositionally biased region" description="Basic and acidic residues" evidence="1">
    <location>
        <begin position="7"/>
        <end position="19"/>
    </location>
</feature>
<gene>
    <name evidence="3" type="ORF">SAMN05421684_5886</name>
</gene>
<dbReference type="Gene3D" id="3.90.180.10">
    <property type="entry name" value="Medium-chain alcohol dehydrogenases, catalytic domain"/>
    <property type="match status" value="1"/>
</dbReference>
<keyword evidence="4" id="KW-1185">Reference proteome</keyword>
<dbReference type="InterPro" id="IPR013154">
    <property type="entry name" value="ADH-like_N"/>
</dbReference>
<dbReference type="STRING" id="137265.SAMN05421684_5886"/>
<dbReference type="EMBL" id="FNQB01000003">
    <property type="protein sequence ID" value="SDZ50381.1"/>
    <property type="molecule type" value="Genomic_DNA"/>
</dbReference>
<protein>
    <submittedName>
        <fullName evidence="3">NADPH:quinone reductase</fullName>
    </submittedName>
</protein>